<dbReference type="AlphaFoldDB" id="A0ABD0T100"/>
<dbReference type="EMBL" id="JBEDNZ010000013">
    <property type="protein sequence ID" value="KAL0830762.1"/>
    <property type="molecule type" value="Genomic_DNA"/>
</dbReference>
<sequence length="291" mass="34518">MTYDILKFYCYEMHHFKFYDQVQLTILFRVVILYSIDLCYVFKFGGNKNIHYFKLYEQIDKVLDTNNAIIKTKVLKVTVVIATLYGIMTVLNIIWTVYDFNESFKTIRAFLEIIMININSLSIVDMMAHVILIEYRLIKIKNILQHHFLINHNNFGALCVLGENNWLYFSKVKDISRNLKGQKNHVDCNYIYDVSWLNKCYLLLIEQSHFINKLFGVRDPGTKILNILAAIYNIASTAAILICLVYRCEKTYEERRHIINVVDRIIFEKYISKYCNCYKYLTPIDRITVNL</sequence>
<feature type="transmembrane region" description="Helical" evidence="1">
    <location>
        <begin position="110"/>
        <end position="133"/>
    </location>
</feature>
<protein>
    <recommendedName>
        <fullName evidence="4">Gustatory receptor</fullName>
    </recommendedName>
</protein>
<feature type="transmembrane region" description="Helical" evidence="1">
    <location>
        <begin position="77"/>
        <end position="98"/>
    </location>
</feature>
<evidence type="ECO:0008006" key="4">
    <source>
        <dbReference type="Google" id="ProtNLM"/>
    </source>
</evidence>
<accession>A0ABD0T100</accession>
<proteinExistence type="predicted"/>
<comment type="caution">
    <text evidence="2">The sequence shown here is derived from an EMBL/GenBank/DDBJ whole genome shotgun (WGS) entry which is preliminary data.</text>
</comment>
<gene>
    <name evidence="2" type="ORF">ABMA28_002883</name>
</gene>
<feature type="transmembrane region" description="Helical" evidence="1">
    <location>
        <begin position="22"/>
        <end position="42"/>
    </location>
</feature>
<keyword evidence="1" id="KW-0472">Membrane</keyword>
<reference evidence="2 3" key="1">
    <citation type="submission" date="2024-06" db="EMBL/GenBank/DDBJ databases">
        <title>A chromosome-level genome assembly of beet webworm, Loxostege sticticalis.</title>
        <authorList>
            <person name="Zhang Y."/>
        </authorList>
    </citation>
    <scope>NUCLEOTIDE SEQUENCE [LARGE SCALE GENOMIC DNA]</scope>
    <source>
        <strain evidence="2">AQ028</strain>
        <tissue evidence="2">Male pupae</tissue>
    </source>
</reference>
<name>A0ABD0T100_LOXSC</name>
<evidence type="ECO:0000256" key="1">
    <source>
        <dbReference type="SAM" id="Phobius"/>
    </source>
</evidence>
<organism evidence="2 3">
    <name type="scientific">Loxostege sticticalis</name>
    <name type="common">Beet webworm moth</name>
    <dbReference type="NCBI Taxonomy" id="481309"/>
    <lineage>
        <taxon>Eukaryota</taxon>
        <taxon>Metazoa</taxon>
        <taxon>Ecdysozoa</taxon>
        <taxon>Arthropoda</taxon>
        <taxon>Hexapoda</taxon>
        <taxon>Insecta</taxon>
        <taxon>Pterygota</taxon>
        <taxon>Neoptera</taxon>
        <taxon>Endopterygota</taxon>
        <taxon>Lepidoptera</taxon>
        <taxon>Glossata</taxon>
        <taxon>Ditrysia</taxon>
        <taxon>Pyraloidea</taxon>
        <taxon>Crambidae</taxon>
        <taxon>Pyraustinae</taxon>
        <taxon>Loxostege</taxon>
    </lineage>
</organism>
<feature type="transmembrane region" description="Helical" evidence="1">
    <location>
        <begin position="224"/>
        <end position="247"/>
    </location>
</feature>
<evidence type="ECO:0000313" key="2">
    <source>
        <dbReference type="EMBL" id="KAL0830762.1"/>
    </source>
</evidence>
<dbReference type="Proteomes" id="UP001549921">
    <property type="component" value="Unassembled WGS sequence"/>
</dbReference>
<evidence type="ECO:0000313" key="3">
    <source>
        <dbReference type="Proteomes" id="UP001549921"/>
    </source>
</evidence>
<keyword evidence="1" id="KW-1133">Transmembrane helix</keyword>
<keyword evidence="1" id="KW-0812">Transmembrane</keyword>